<proteinExistence type="predicted"/>
<dbReference type="GO" id="GO:0004803">
    <property type="term" value="F:transposase activity"/>
    <property type="evidence" value="ECO:0007669"/>
    <property type="project" value="InterPro"/>
</dbReference>
<name>A0A0E3QKQ0_METBA</name>
<dbReference type="SUPFAM" id="SSF143422">
    <property type="entry name" value="Transposase IS200-like"/>
    <property type="match status" value="1"/>
</dbReference>
<dbReference type="GO" id="GO:0006313">
    <property type="term" value="P:DNA transposition"/>
    <property type="evidence" value="ECO:0007669"/>
    <property type="project" value="InterPro"/>
</dbReference>
<dbReference type="Proteomes" id="UP000033038">
    <property type="component" value="Chromosome"/>
</dbReference>
<evidence type="ECO:0000259" key="1">
    <source>
        <dbReference type="Pfam" id="PF01797"/>
    </source>
</evidence>
<evidence type="ECO:0000313" key="3">
    <source>
        <dbReference type="Proteomes" id="UP000033038"/>
    </source>
</evidence>
<dbReference type="Gene3D" id="3.30.70.1290">
    <property type="entry name" value="Transposase IS200-like"/>
    <property type="match status" value="1"/>
</dbReference>
<dbReference type="PATRIC" id="fig|1434109.4.peg.1876"/>
<organism evidence="2 3">
    <name type="scientific">Methanosarcina barkeri str. Wiesmoor</name>
    <dbReference type="NCBI Taxonomy" id="1434109"/>
    <lineage>
        <taxon>Archaea</taxon>
        <taxon>Methanobacteriati</taxon>
        <taxon>Methanobacteriota</taxon>
        <taxon>Stenosarchaea group</taxon>
        <taxon>Methanomicrobia</taxon>
        <taxon>Methanosarcinales</taxon>
        <taxon>Methanosarcinaceae</taxon>
        <taxon>Methanosarcina</taxon>
    </lineage>
</organism>
<reference evidence="2 3" key="1">
    <citation type="submission" date="2014-07" db="EMBL/GenBank/DDBJ databases">
        <title>Methanogenic archaea and the global carbon cycle.</title>
        <authorList>
            <person name="Henriksen J.R."/>
            <person name="Luke J."/>
            <person name="Reinhart S."/>
            <person name="Benedict M.N."/>
            <person name="Youngblut N.D."/>
            <person name="Metcalf M.E."/>
            <person name="Whitaker R.J."/>
            <person name="Metcalf W.W."/>
        </authorList>
    </citation>
    <scope>NUCLEOTIDE SEQUENCE [LARGE SCALE GENOMIC DNA]</scope>
    <source>
        <strain evidence="2 3">Wiesmoor</strain>
    </source>
</reference>
<dbReference type="KEGG" id="mbw:MSBRW_1491"/>
<sequence>MYHIIFVCKYRKVILEPISEELKQIMIDISKKSNFEILEMETDTIFIY</sequence>
<gene>
    <name evidence="2" type="ORF">MSBRW_1491</name>
</gene>
<protein>
    <submittedName>
        <fullName evidence="2">Mobile element protein</fullName>
    </submittedName>
</protein>
<evidence type="ECO:0000313" key="2">
    <source>
        <dbReference type="EMBL" id="AKB50744.1"/>
    </source>
</evidence>
<dbReference type="GO" id="GO:0003677">
    <property type="term" value="F:DNA binding"/>
    <property type="evidence" value="ECO:0007669"/>
    <property type="project" value="InterPro"/>
</dbReference>
<dbReference type="AlphaFoldDB" id="A0A0E3QKQ0"/>
<feature type="domain" description="Transposase IS200-like" evidence="1">
    <location>
        <begin position="1"/>
        <end position="43"/>
    </location>
</feature>
<dbReference type="InterPro" id="IPR036515">
    <property type="entry name" value="Transposase_17_sf"/>
</dbReference>
<dbReference type="Pfam" id="PF01797">
    <property type="entry name" value="Y1_Tnp"/>
    <property type="match status" value="1"/>
</dbReference>
<dbReference type="EMBL" id="CP009526">
    <property type="protein sequence ID" value="AKB50744.1"/>
    <property type="molecule type" value="Genomic_DNA"/>
</dbReference>
<accession>A0A0E3QKQ0</accession>
<dbReference type="HOGENOM" id="CLU_206908_0_0_2"/>
<dbReference type="InterPro" id="IPR002686">
    <property type="entry name" value="Transposase_17"/>
</dbReference>